<dbReference type="Proteomes" id="UP001597097">
    <property type="component" value="Unassembled WGS sequence"/>
</dbReference>
<dbReference type="EMBL" id="JBHUCM010000038">
    <property type="protein sequence ID" value="MFD1543262.1"/>
    <property type="molecule type" value="Genomic_DNA"/>
</dbReference>
<gene>
    <name evidence="1" type="ORF">ACFSJ0_39870</name>
</gene>
<evidence type="ECO:0000313" key="1">
    <source>
        <dbReference type="EMBL" id="MFD1543262.1"/>
    </source>
</evidence>
<dbReference type="InterPro" id="IPR008000">
    <property type="entry name" value="Rham/fucose_mutarotase"/>
</dbReference>
<proteinExistence type="predicted"/>
<evidence type="ECO:0000313" key="2">
    <source>
        <dbReference type="Proteomes" id="UP001597097"/>
    </source>
</evidence>
<keyword evidence="2" id="KW-1185">Reference proteome</keyword>
<accession>A0ABW4GPU5</accession>
<dbReference type="PANTHER" id="PTHR34389:SF2">
    <property type="entry name" value="L-RHAMNOSE MUTAROTASE"/>
    <property type="match status" value="1"/>
</dbReference>
<dbReference type="PANTHER" id="PTHR34389">
    <property type="entry name" value="L-RHAMNOSE MUTAROTASE"/>
    <property type="match status" value="1"/>
</dbReference>
<reference evidence="2" key="1">
    <citation type="journal article" date="2019" name="Int. J. Syst. Evol. Microbiol.">
        <title>The Global Catalogue of Microorganisms (GCM) 10K type strain sequencing project: providing services to taxonomists for standard genome sequencing and annotation.</title>
        <authorList>
            <consortium name="The Broad Institute Genomics Platform"/>
            <consortium name="The Broad Institute Genome Sequencing Center for Infectious Disease"/>
            <person name="Wu L."/>
            <person name="Ma J."/>
        </authorList>
    </citation>
    <scope>NUCLEOTIDE SEQUENCE [LARGE SCALE GENOMIC DNA]</scope>
    <source>
        <strain evidence="2">CGMCC 1.15399</strain>
    </source>
</reference>
<protein>
    <submittedName>
        <fullName evidence="1">L-rhamnose mutarotase</fullName>
    </submittedName>
</protein>
<comment type="caution">
    <text evidence="1">The sequence shown here is derived from an EMBL/GenBank/DDBJ whole genome shotgun (WGS) entry which is preliminary data.</text>
</comment>
<dbReference type="Pfam" id="PF05336">
    <property type="entry name" value="rhaM"/>
    <property type="match status" value="1"/>
</dbReference>
<sequence length="103" mass="12046">MERVCFLLRVRPERLEEYKERHRAVWPEMLDALTKTGWRNYSLFLSDDGLLVGYLETDDFAAAQQAMAETDVNSRWQAEMAPFFEAGRPDEALFTLAEVFHLD</sequence>
<organism evidence="1 2">
    <name type="scientific">Nonomuraea guangzhouensis</name>
    <dbReference type="NCBI Taxonomy" id="1291555"/>
    <lineage>
        <taxon>Bacteria</taxon>
        <taxon>Bacillati</taxon>
        <taxon>Actinomycetota</taxon>
        <taxon>Actinomycetes</taxon>
        <taxon>Streptosporangiales</taxon>
        <taxon>Streptosporangiaceae</taxon>
        <taxon>Nonomuraea</taxon>
    </lineage>
</organism>
<name>A0ABW4GPU5_9ACTN</name>
<dbReference type="RefSeq" id="WP_219536137.1">
    <property type="nucleotide sequence ID" value="NZ_JAHKRM010000028.1"/>
</dbReference>